<reference evidence="6 8" key="1">
    <citation type="submission" date="2020-11" db="EMBL/GenBank/DDBJ databases">
        <title>Insectihabitans protaetiae gen. nov. sp. nov. and Insectihabitans allomyrinae sp. nov., isolated from larvae of Protaetia brevitarsis seulensis and Allomyrina dichotoma, respectively.</title>
        <authorList>
            <person name="Lee S.D."/>
            <person name="Byeon Y.-S."/>
            <person name="Kim S.-M."/>
            <person name="Yang H.L."/>
            <person name="Kim I.S."/>
        </authorList>
    </citation>
    <scope>NUCLEOTIDE SEQUENCE</scope>
    <source>
        <strain evidence="6">CWB-B4</strain>
        <strain evidence="5 8">CWB-B43</strain>
    </source>
</reference>
<feature type="domain" description="AB hydrolase-1" evidence="3">
    <location>
        <begin position="94"/>
        <end position="310"/>
    </location>
</feature>
<dbReference type="InterPro" id="IPR000073">
    <property type="entry name" value="AB_hydrolase_1"/>
</dbReference>
<feature type="chain" id="PRO_5039074374" description="Proline iminopeptidase" evidence="2">
    <location>
        <begin position="21"/>
        <end position="488"/>
    </location>
</feature>
<keyword evidence="8" id="KW-1185">Reference proteome</keyword>
<dbReference type="GO" id="GO:0004177">
    <property type="term" value="F:aminopeptidase activity"/>
    <property type="evidence" value="ECO:0007669"/>
    <property type="project" value="UniProtKB-EC"/>
</dbReference>
<organism evidence="6 7">
    <name type="scientific">Limnobaculum xujianqingii</name>
    <dbReference type="NCBI Taxonomy" id="2738837"/>
    <lineage>
        <taxon>Bacteria</taxon>
        <taxon>Pseudomonadati</taxon>
        <taxon>Pseudomonadota</taxon>
        <taxon>Gammaproteobacteria</taxon>
        <taxon>Enterobacterales</taxon>
        <taxon>Budviciaceae</taxon>
        <taxon>Limnobaculum</taxon>
    </lineage>
</organism>
<dbReference type="SUPFAM" id="SSF53474">
    <property type="entry name" value="alpha/beta-Hydrolases"/>
    <property type="match status" value="1"/>
</dbReference>
<dbReference type="PANTHER" id="PTHR43722">
    <property type="entry name" value="PROLINE IMINOPEPTIDASE"/>
    <property type="match status" value="1"/>
</dbReference>
<dbReference type="GO" id="GO:0005737">
    <property type="term" value="C:cytoplasm"/>
    <property type="evidence" value="ECO:0007669"/>
    <property type="project" value="InterPro"/>
</dbReference>
<dbReference type="Pfam" id="PF00561">
    <property type="entry name" value="Abhydrolase_1"/>
    <property type="match status" value="1"/>
</dbReference>
<keyword evidence="2" id="KW-0732">Signal</keyword>
<dbReference type="AlphaFoldDB" id="A0A9D7AF11"/>
<accession>A0A9D7AF11</accession>
<dbReference type="PANTHER" id="PTHR43722:SF1">
    <property type="entry name" value="PROLINE IMINOPEPTIDASE"/>
    <property type="match status" value="1"/>
</dbReference>
<dbReference type="Proteomes" id="UP001296969">
    <property type="component" value="Unassembled WGS sequence"/>
</dbReference>
<dbReference type="Gene3D" id="3.40.50.1820">
    <property type="entry name" value="alpha/beta hydrolase"/>
    <property type="match status" value="1"/>
</dbReference>
<protein>
    <recommendedName>
        <fullName evidence="1">Proline iminopeptidase</fullName>
    </recommendedName>
</protein>
<evidence type="ECO:0000313" key="5">
    <source>
        <dbReference type="EMBL" id="MBK5071480.1"/>
    </source>
</evidence>
<gene>
    <name evidence="6" type="ORF">I2492_00430</name>
    <name evidence="5" type="ORF">I2493_00430</name>
</gene>
<evidence type="ECO:0000259" key="3">
    <source>
        <dbReference type="Pfam" id="PF00561"/>
    </source>
</evidence>
<evidence type="ECO:0000313" key="8">
    <source>
        <dbReference type="Proteomes" id="UP001296969"/>
    </source>
</evidence>
<keyword evidence="6" id="KW-0378">Hydrolase</keyword>
<evidence type="ECO:0000256" key="2">
    <source>
        <dbReference type="SAM" id="SignalP"/>
    </source>
</evidence>
<dbReference type="EMBL" id="JADRCQ010000001">
    <property type="protein sequence ID" value="MBK5071480.1"/>
    <property type="molecule type" value="Genomic_DNA"/>
</dbReference>
<proteinExistence type="predicted"/>
<sequence length="488" mass="54150">MKKLLIISLLFLGAHSPVFAHQSILSGSVGWQSCQLPGFKHWFSEQPLEKLQCGYIEVPLSYEKNQFVNRAIKVKRVKLAVTRLPATDKRKGSIVMISGGPGMSGINPYITEDSVTKVLLSSFDIIGYDPRGVGNSIPKISCQQAETADNSSISTEASLKAWVSSCIKHTSANVLKHIGSDEATDDLESIRQALGEEKLTAVAYSYGTQVAAMYAERYPKKTRAIVLDGVVDISEDDITTQINQGRGFQLSLERFAHYCAEKSSCPLDPILGDVSDLYHKLLNQIDSETIFDAEGKRITSDEITRVVTEKLLWSTYWDELVVILKQVSTGNVDKTTTELLSGNLFSASSDAQIAITCADHARLIKNPEWLKRGRIQAITALAYGNAKLEASDNLAEQCDYWPFRGKIQAHIPKIDAELPQLLFVAQRFDPTTPHSNATKMSGYFRSPLLTKEGDGHTLALAGEEQCINREVVDYLLFPEKIRRDKHCY</sequence>
<dbReference type="Proteomes" id="UP000807542">
    <property type="component" value="Unassembled WGS sequence"/>
</dbReference>
<dbReference type="GO" id="GO:0006508">
    <property type="term" value="P:proteolysis"/>
    <property type="evidence" value="ECO:0007669"/>
    <property type="project" value="InterPro"/>
</dbReference>
<evidence type="ECO:0000259" key="4">
    <source>
        <dbReference type="Pfam" id="PF08386"/>
    </source>
</evidence>
<dbReference type="PROSITE" id="PS51257">
    <property type="entry name" value="PROKAR_LIPOPROTEIN"/>
    <property type="match status" value="1"/>
</dbReference>
<dbReference type="EMBL" id="JADRCP010000001">
    <property type="protein sequence ID" value="MBK5174789.1"/>
    <property type="molecule type" value="Genomic_DNA"/>
</dbReference>
<dbReference type="RefSeq" id="WP_228396855.1">
    <property type="nucleotide sequence ID" value="NZ_JADRCP010000001.1"/>
</dbReference>
<dbReference type="InterPro" id="IPR013595">
    <property type="entry name" value="Pept_S33_TAP-like_C"/>
</dbReference>
<evidence type="ECO:0000256" key="1">
    <source>
        <dbReference type="ARBA" id="ARBA00021843"/>
    </source>
</evidence>
<evidence type="ECO:0000313" key="6">
    <source>
        <dbReference type="EMBL" id="MBK5174789.1"/>
    </source>
</evidence>
<comment type="caution">
    <text evidence="6">The sequence shown here is derived from an EMBL/GenBank/DDBJ whole genome shotgun (WGS) entry which is preliminary data.</text>
</comment>
<feature type="domain" description="Peptidase S33 tripeptidyl aminopeptidase-like C-terminal" evidence="4">
    <location>
        <begin position="394"/>
        <end position="487"/>
    </location>
</feature>
<dbReference type="InterPro" id="IPR029058">
    <property type="entry name" value="AB_hydrolase_fold"/>
</dbReference>
<feature type="signal peptide" evidence="2">
    <location>
        <begin position="1"/>
        <end position="20"/>
    </location>
</feature>
<dbReference type="Pfam" id="PF08386">
    <property type="entry name" value="Abhydrolase_4"/>
    <property type="match status" value="1"/>
</dbReference>
<dbReference type="InterPro" id="IPR005944">
    <property type="entry name" value="Pro_iminopeptidase"/>
</dbReference>
<name>A0A9D7AF11_9GAMM</name>
<evidence type="ECO:0000313" key="7">
    <source>
        <dbReference type="Proteomes" id="UP000807542"/>
    </source>
</evidence>